<keyword evidence="8" id="KW-1185">Reference proteome</keyword>
<dbReference type="PRINTS" id="PR00176">
    <property type="entry name" value="NANEUSMPORT"/>
</dbReference>
<feature type="transmembrane region" description="Helical" evidence="6">
    <location>
        <begin position="353"/>
        <end position="376"/>
    </location>
</feature>
<feature type="transmembrane region" description="Helical" evidence="6">
    <location>
        <begin position="258"/>
        <end position="279"/>
    </location>
</feature>
<keyword evidence="3 6" id="KW-0812">Transmembrane</keyword>
<dbReference type="Pfam" id="PF00209">
    <property type="entry name" value="SNF"/>
    <property type="match status" value="2"/>
</dbReference>
<feature type="transmembrane region" description="Helical" evidence="6">
    <location>
        <begin position="44"/>
        <end position="68"/>
    </location>
</feature>
<accession>A0ABS7DDZ2</accession>
<feature type="transmembrane region" description="Helical" evidence="6">
    <location>
        <begin position="89"/>
        <end position="116"/>
    </location>
</feature>
<evidence type="ECO:0000256" key="1">
    <source>
        <dbReference type="ARBA" id="ARBA00004141"/>
    </source>
</evidence>
<sequence>MKNNTQLREQFSTRLGFLLITAGCAIGLGNVWRFPYITGQYGGSAFVLIYLLFLVILGIPLVSIELAIGRASRKSIGYSFETLTPGKKWYLCKYFMISGNYLLMAFYTMVTGWMLYYSYRMLKGDFTVEPLTQAQSGQYFGELLANPNAMILCTVLVTVFAFSICAFGLRKGVERITKPLMVLLFVLLVFLAVHSFFLPGFEKGLEYYLKPDFSKFTKDSIYEILSAAVSQAFFTLGLGVGSLQIFGSYMSKSRSIPYEATTIAILDTIVAILAGLIIFPACFSYDVQPGQGPGLIFVTLLSVFSNMQFGYFWGSLLFIFMLFAAVSTLIAVFENIIGISLDIFKTTRVNAVIVNMIIILLLGLPVILGFNVLSFIKPMGEKSVILDLYDFVFSQNIIELGSLVYVLYASYSYGWGFDSYIKEANLGSGFSISTKLRFYFKYVLPVIVLALFAQGYIAKFA</sequence>
<feature type="transmembrane region" description="Helical" evidence="6">
    <location>
        <begin position="221"/>
        <end position="246"/>
    </location>
</feature>
<proteinExistence type="predicted"/>
<comment type="subcellular location">
    <subcellularLocation>
        <location evidence="1">Membrane</location>
        <topology evidence="1">Multi-pass membrane protein</topology>
    </subcellularLocation>
</comment>
<reference evidence="7 8" key="1">
    <citation type="submission" date="2021-03" db="EMBL/GenBank/DDBJ databases">
        <title>Succinivibrio sp. nov. isolated from feces of cow.</title>
        <authorList>
            <person name="Choi J.-Y."/>
        </authorList>
    </citation>
    <scope>NUCLEOTIDE SEQUENCE [LARGE SCALE GENOMIC DNA]</scope>
    <source>
        <strain evidence="7 8">AGMB01872</strain>
    </source>
</reference>
<dbReference type="RefSeq" id="WP_219936131.1">
    <property type="nucleotide sequence ID" value="NZ_JAGFNY010000002.1"/>
</dbReference>
<feature type="transmembrane region" description="Helical" evidence="6">
    <location>
        <begin position="396"/>
        <end position="417"/>
    </location>
</feature>
<dbReference type="SUPFAM" id="SSF161070">
    <property type="entry name" value="SNF-like"/>
    <property type="match status" value="1"/>
</dbReference>
<dbReference type="InterPro" id="IPR037272">
    <property type="entry name" value="SNS_sf"/>
</dbReference>
<dbReference type="EMBL" id="JAGFNY010000002">
    <property type="protein sequence ID" value="MBW7569514.1"/>
    <property type="molecule type" value="Genomic_DNA"/>
</dbReference>
<dbReference type="CDD" id="cd10336">
    <property type="entry name" value="SLC6sbd_Tyt1-Like"/>
    <property type="match status" value="1"/>
</dbReference>
<feature type="transmembrane region" description="Helical" evidence="6">
    <location>
        <begin position="438"/>
        <end position="457"/>
    </location>
</feature>
<keyword evidence="4 6" id="KW-1133">Transmembrane helix</keyword>
<name>A0ABS7DDZ2_9GAMM</name>
<keyword evidence="5 6" id="KW-0472">Membrane</keyword>
<evidence type="ECO:0000256" key="5">
    <source>
        <dbReference type="ARBA" id="ARBA00023136"/>
    </source>
</evidence>
<dbReference type="InterPro" id="IPR000175">
    <property type="entry name" value="Na/ntran_symport"/>
</dbReference>
<evidence type="ECO:0000256" key="6">
    <source>
        <dbReference type="SAM" id="Phobius"/>
    </source>
</evidence>
<comment type="caution">
    <text evidence="7">The sequence shown here is derived from an EMBL/GenBank/DDBJ whole genome shotgun (WGS) entry which is preliminary data.</text>
</comment>
<evidence type="ECO:0000313" key="7">
    <source>
        <dbReference type="EMBL" id="MBW7569514.1"/>
    </source>
</evidence>
<dbReference type="InterPro" id="IPR047218">
    <property type="entry name" value="YocR/YhdH-like"/>
</dbReference>
<feature type="transmembrane region" description="Helical" evidence="6">
    <location>
        <begin position="181"/>
        <end position="201"/>
    </location>
</feature>
<gene>
    <name evidence="7" type="ORF">J5V48_01225</name>
</gene>
<dbReference type="PROSITE" id="PS50267">
    <property type="entry name" value="NA_NEUROTRAN_SYMP_3"/>
    <property type="match status" value="1"/>
</dbReference>
<dbReference type="PANTHER" id="PTHR42948:SF1">
    <property type="entry name" value="TRANSPORTER"/>
    <property type="match status" value="1"/>
</dbReference>
<evidence type="ECO:0000256" key="4">
    <source>
        <dbReference type="ARBA" id="ARBA00022989"/>
    </source>
</evidence>
<feature type="transmembrane region" description="Helical" evidence="6">
    <location>
        <begin position="149"/>
        <end position="169"/>
    </location>
</feature>
<evidence type="ECO:0000313" key="8">
    <source>
        <dbReference type="Proteomes" id="UP000731465"/>
    </source>
</evidence>
<keyword evidence="2" id="KW-0813">Transport</keyword>
<feature type="transmembrane region" description="Helical" evidence="6">
    <location>
        <begin position="311"/>
        <end position="333"/>
    </location>
</feature>
<protein>
    <submittedName>
        <fullName evidence="7">Sodium-dependent transporter</fullName>
    </submittedName>
</protein>
<evidence type="ECO:0000256" key="3">
    <source>
        <dbReference type="ARBA" id="ARBA00022692"/>
    </source>
</evidence>
<dbReference type="NCBIfam" id="NF037979">
    <property type="entry name" value="Na_transp"/>
    <property type="match status" value="1"/>
</dbReference>
<feature type="transmembrane region" description="Helical" evidence="6">
    <location>
        <begin position="12"/>
        <end position="32"/>
    </location>
</feature>
<organism evidence="7 8">
    <name type="scientific">Succinivibrio faecicola</name>
    <dbReference type="NCBI Taxonomy" id="2820300"/>
    <lineage>
        <taxon>Bacteria</taxon>
        <taxon>Pseudomonadati</taxon>
        <taxon>Pseudomonadota</taxon>
        <taxon>Gammaproteobacteria</taxon>
        <taxon>Aeromonadales</taxon>
        <taxon>Succinivibrionaceae</taxon>
        <taxon>Succinivibrio</taxon>
    </lineage>
</organism>
<dbReference type="PANTHER" id="PTHR42948">
    <property type="entry name" value="TRANSPORTER"/>
    <property type="match status" value="1"/>
</dbReference>
<evidence type="ECO:0000256" key="2">
    <source>
        <dbReference type="ARBA" id="ARBA00022448"/>
    </source>
</evidence>
<dbReference type="Proteomes" id="UP000731465">
    <property type="component" value="Unassembled WGS sequence"/>
</dbReference>